<dbReference type="InterPro" id="IPR001174">
    <property type="entry name" value="HddA/FKP"/>
</dbReference>
<name>C0QJ91_DESAH</name>
<dbReference type="GO" id="GO:0005524">
    <property type="term" value="F:ATP binding"/>
    <property type="evidence" value="ECO:0007669"/>
    <property type="project" value="UniProtKB-KW"/>
</dbReference>
<dbReference type="InterPro" id="IPR020568">
    <property type="entry name" value="Ribosomal_Su5_D2-typ_SF"/>
</dbReference>
<dbReference type="AlphaFoldDB" id="C0QJ91"/>
<dbReference type="HOGENOM" id="CLU_048558_1_0_7"/>
<dbReference type="InterPro" id="IPR006204">
    <property type="entry name" value="GHMP_kinase_N_dom"/>
</dbReference>
<dbReference type="KEGG" id="dat:HRM2_28150"/>
<dbReference type="PRINTS" id="PR00960">
    <property type="entry name" value="LMBPPROTEIN"/>
</dbReference>
<dbReference type="Pfam" id="PF00288">
    <property type="entry name" value="GHMP_kinases_N"/>
    <property type="match status" value="1"/>
</dbReference>
<dbReference type="Proteomes" id="UP000000442">
    <property type="component" value="Chromosome"/>
</dbReference>
<dbReference type="GO" id="GO:0006012">
    <property type="term" value="P:galactose metabolic process"/>
    <property type="evidence" value="ECO:0007669"/>
    <property type="project" value="TreeGrafter"/>
</dbReference>
<dbReference type="InterPro" id="IPR036554">
    <property type="entry name" value="GHMP_kinase_C_sf"/>
</dbReference>
<dbReference type="eggNOG" id="COG2605">
    <property type="taxonomic scope" value="Bacteria"/>
</dbReference>
<evidence type="ECO:0000256" key="2">
    <source>
        <dbReference type="ARBA" id="ARBA00022777"/>
    </source>
</evidence>
<dbReference type="EC" id="2.7.1.6" evidence="6"/>
<accession>C0QJ91</accession>
<dbReference type="GO" id="GO:0005829">
    <property type="term" value="C:cytosol"/>
    <property type="evidence" value="ECO:0007669"/>
    <property type="project" value="TreeGrafter"/>
</dbReference>
<reference evidence="6 7" key="1">
    <citation type="journal article" date="2009" name="Environ. Microbiol.">
        <title>Genome sequence of Desulfobacterium autotrophicum HRM2, a marine sulfate reducer oxidizing organic carbon completely to carbon dioxide.</title>
        <authorList>
            <person name="Strittmatter A.W."/>
            <person name="Liesegang H."/>
            <person name="Rabus R."/>
            <person name="Decker I."/>
            <person name="Amann J."/>
            <person name="Andres S."/>
            <person name="Henne A."/>
            <person name="Fricke W.F."/>
            <person name="Martinez-Arias R."/>
            <person name="Bartels D."/>
            <person name="Goesmann A."/>
            <person name="Krause L."/>
            <person name="Puehler A."/>
            <person name="Klenk H.P."/>
            <person name="Richter M."/>
            <person name="Schuler M."/>
            <person name="Gloeckner F.O."/>
            <person name="Meyerdierks A."/>
            <person name="Gottschalk G."/>
            <person name="Amann R."/>
        </authorList>
    </citation>
    <scope>NUCLEOTIDE SEQUENCE [LARGE SCALE GENOMIC DNA]</scope>
    <source>
        <strain evidence="7">ATCC 43914 / DSM 3382 / HRM2</strain>
    </source>
</reference>
<protein>
    <submittedName>
        <fullName evidence="6">Galactokinase</fullName>
        <ecNumber evidence="6">2.7.1.6</ecNumber>
    </submittedName>
</protein>
<keyword evidence="7" id="KW-1185">Reference proteome</keyword>
<dbReference type="EMBL" id="CP001087">
    <property type="protein sequence ID" value="ACN15904.1"/>
    <property type="molecule type" value="Genomic_DNA"/>
</dbReference>
<evidence type="ECO:0000259" key="4">
    <source>
        <dbReference type="Pfam" id="PF00288"/>
    </source>
</evidence>
<sequence>MNYQQQLEQQEVRASVPCRIDFGGTLDLATFYLPLNQYNPSTVNLALDLRTSVTLSPWRQGRIRISSRGFDSAEFEADAAPFNHPMGLMFACAAFFNAQGVHIQINSASPPRSALGGSSAAAVAIIAAFHRVLGRSIDPGSIAMAAHCLESSVAGVPCGSQDQLAAAFGGVNQWSWRFVQDGSLFVKKALVPMGGEGALDPHLLVAYCGNPHESRDINRRWVDGFLAGRHRKVWKQIARLTEAFAAALVAGDYALAGQLMNQETRLRLEMTPDVLDPTGMKLFERAETNACGARFTGAGGGGCIWALGGKNHIADLKADWLSILAHDPEAGLLKTKIDPIGIIIS</sequence>
<dbReference type="GO" id="GO:0004335">
    <property type="term" value="F:galactokinase activity"/>
    <property type="evidence" value="ECO:0007669"/>
    <property type="project" value="UniProtKB-EC"/>
</dbReference>
<feature type="domain" description="GHMP kinase N-terminal" evidence="4">
    <location>
        <begin position="96"/>
        <end position="170"/>
    </location>
</feature>
<dbReference type="RefSeq" id="WP_015904667.1">
    <property type="nucleotide sequence ID" value="NC_012108.1"/>
</dbReference>
<dbReference type="OrthoDB" id="183397at2"/>
<evidence type="ECO:0000256" key="1">
    <source>
        <dbReference type="ARBA" id="ARBA00022741"/>
    </source>
</evidence>
<dbReference type="InterPro" id="IPR013750">
    <property type="entry name" value="GHMP_kinase_C_dom"/>
</dbReference>
<dbReference type="Gene3D" id="3.30.230.120">
    <property type="match status" value="1"/>
</dbReference>
<proteinExistence type="predicted"/>
<evidence type="ECO:0000259" key="5">
    <source>
        <dbReference type="Pfam" id="PF08544"/>
    </source>
</evidence>
<evidence type="ECO:0000256" key="3">
    <source>
        <dbReference type="ARBA" id="ARBA00022840"/>
    </source>
</evidence>
<keyword evidence="1" id="KW-0547">Nucleotide-binding</keyword>
<dbReference type="Pfam" id="PF08544">
    <property type="entry name" value="GHMP_kinases_C"/>
    <property type="match status" value="1"/>
</dbReference>
<feature type="domain" description="GHMP kinase C-terminal" evidence="5">
    <location>
        <begin position="245"/>
        <end position="319"/>
    </location>
</feature>
<keyword evidence="3" id="KW-0067">ATP-binding</keyword>
<evidence type="ECO:0000313" key="7">
    <source>
        <dbReference type="Proteomes" id="UP000000442"/>
    </source>
</evidence>
<dbReference type="STRING" id="177437.HRM2_28150"/>
<dbReference type="SUPFAM" id="SSF54211">
    <property type="entry name" value="Ribosomal protein S5 domain 2-like"/>
    <property type="match status" value="1"/>
</dbReference>
<evidence type="ECO:0000313" key="6">
    <source>
        <dbReference type="EMBL" id="ACN15904.1"/>
    </source>
</evidence>
<keyword evidence="2" id="KW-0418">Kinase</keyword>
<dbReference type="PANTHER" id="PTHR10457">
    <property type="entry name" value="MEVALONATE KINASE/GALACTOKINASE"/>
    <property type="match status" value="1"/>
</dbReference>
<dbReference type="PANTHER" id="PTHR10457:SF7">
    <property type="entry name" value="GALACTOKINASE-RELATED"/>
    <property type="match status" value="1"/>
</dbReference>
<organism evidence="6 7">
    <name type="scientific">Desulforapulum autotrophicum (strain ATCC 43914 / DSM 3382 / VKM B-1955 / HRM2)</name>
    <name type="common">Desulfobacterium autotrophicum</name>
    <dbReference type="NCBI Taxonomy" id="177437"/>
    <lineage>
        <taxon>Bacteria</taxon>
        <taxon>Pseudomonadati</taxon>
        <taxon>Thermodesulfobacteriota</taxon>
        <taxon>Desulfobacteria</taxon>
        <taxon>Desulfobacterales</taxon>
        <taxon>Desulfobacteraceae</taxon>
        <taxon>Desulforapulum</taxon>
    </lineage>
</organism>
<keyword evidence="6" id="KW-0808">Transferase</keyword>
<gene>
    <name evidence="6" type="ordered locus">HRM2_28150</name>
</gene>
<dbReference type="SUPFAM" id="SSF55060">
    <property type="entry name" value="GHMP Kinase, C-terminal domain"/>
    <property type="match status" value="1"/>
</dbReference>